<keyword evidence="8" id="KW-0472">Membrane</keyword>
<evidence type="ECO:0000256" key="3">
    <source>
        <dbReference type="ARBA" id="ARBA00022448"/>
    </source>
</evidence>
<organism evidence="10 11">
    <name type="scientific">Paraburkholderia bryophila</name>
    <dbReference type="NCBI Taxonomy" id="420952"/>
    <lineage>
        <taxon>Bacteria</taxon>
        <taxon>Pseudomonadati</taxon>
        <taxon>Pseudomonadota</taxon>
        <taxon>Betaproteobacteria</taxon>
        <taxon>Burkholderiales</taxon>
        <taxon>Burkholderiaceae</taxon>
        <taxon>Paraburkholderia</taxon>
    </lineage>
</organism>
<dbReference type="CDD" id="cd03262">
    <property type="entry name" value="ABC_HisP_GlnQ"/>
    <property type="match status" value="1"/>
</dbReference>
<accession>A0A7Y9WT19</accession>
<dbReference type="InterPro" id="IPR017871">
    <property type="entry name" value="ABC_transporter-like_CS"/>
</dbReference>
<dbReference type="SUPFAM" id="SSF52540">
    <property type="entry name" value="P-loop containing nucleoside triphosphate hydrolases"/>
    <property type="match status" value="1"/>
</dbReference>
<comment type="subcellular location">
    <subcellularLocation>
        <location evidence="1">Cell membrane</location>
        <topology evidence="1">Peripheral membrane protein</topology>
    </subcellularLocation>
</comment>
<proteinExistence type="inferred from homology"/>
<dbReference type="PANTHER" id="PTHR43166">
    <property type="entry name" value="AMINO ACID IMPORT ATP-BINDING PROTEIN"/>
    <property type="match status" value="1"/>
</dbReference>
<reference evidence="10 11" key="1">
    <citation type="submission" date="2020-07" db="EMBL/GenBank/DDBJ databases">
        <title>Exploring microbial biodiversity for novel pathways involved in the catabolism of aromatic compounds derived from lignin.</title>
        <authorList>
            <person name="Elkins J."/>
        </authorList>
    </citation>
    <scope>NUCLEOTIDE SEQUENCE [LARGE SCALE GENOMIC DNA]</scope>
    <source>
        <strain evidence="10 11">H2C3C</strain>
    </source>
</reference>
<comment type="similarity">
    <text evidence="2">Belongs to the ABC transporter superfamily.</text>
</comment>
<keyword evidence="7 10" id="KW-0067">ATP-binding</keyword>
<keyword evidence="6" id="KW-0547">Nucleotide-binding</keyword>
<protein>
    <submittedName>
        <fullName evidence="10">Polar amino acid transport system ATP-binding protein</fullName>
    </submittedName>
</protein>
<evidence type="ECO:0000256" key="5">
    <source>
        <dbReference type="ARBA" id="ARBA00022519"/>
    </source>
</evidence>
<keyword evidence="5" id="KW-0997">Cell inner membrane</keyword>
<gene>
    <name evidence="10" type="ORF">GGD40_006220</name>
</gene>
<dbReference type="PANTHER" id="PTHR43166:SF35">
    <property type="entry name" value="L-CYSTINE IMPORT ATP-BINDING PROTEIN TCYN"/>
    <property type="match status" value="1"/>
</dbReference>
<feature type="domain" description="ABC transporter" evidence="9">
    <location>
        <begin position="6"/>
        <end position="250"/>
    </location>
</feature>
<dbReference type="AlphaFoldDB" id="A0A7Y9WT19"/>
<dbReference type="GO" id="GO:0005524">
    <property type="term" value="F:ATP binding"/>
    <property type="evidence" value="ECO:0007669"/>
    <property type="project" value="UniProtKB-KW"/>
</dbReference>
<dbReference type="InterPro" id="IPR027417">
    <property type="entry name" value="P-loop_NTPase"/>
</dbReference>
<dbReference type="SMART" id="SM00382">
    <property type="entry name" value="AAA"/>
    <property type="match status" value="1"/>
</dbReference>
<dbReference type="Pfam" id="PF00005">
    <property type="entry name" value="ABC_tran"/>
    <property type="match status" value="1"/>
</dbReference>
<evidence type="ECO:0000256" key="1">
    <source>
        <dbReference type="ARBA" id="ARBA00004202"/>
    </source>
</evidence>
<dbReference type="RefSeq" id="WP_218901351.1">
    <property type="nucleotide sequence ID" value="NZ_JACCAS010000002.1"/>
</dbReference>
<dbReference type="GO" id="GO:0005886">
    <property type="term" value="C:plasma membrane"/>
    <property type="evidence" value="ECO:0007669"/>
    <property type="project" value="UniProtKB-SubCell"/>
</dbReference>
<dbReference type="Gene3D" id="3.40.50.300">
    <property type="entry name" value="P-loop containing nucleotide triphosphate hydrolases"/>
    <property type="match status" value="1"/>
</dbReference>
<evidence type="ECO:0000313" key="10">
    <source>
        <dbReference type="EMBL" id="NYH26649.1"/>
    </source>
</evidence>
<keyword evidence="4" id="KW-1003">Cell membrane</keyword>
<evidence type="ECO:0000313" key="11">
    <source>
        <dbReference type="Proteomes" id="UP000540929"/>
    </source>
</evidence>
<keyword evidence="3" id="KW-0813">Transport</keyword>
<dbReference type="Proteomes" id="UP000540929">
    <property type="component" value="Unassembled WGS sequence"/>
</dbReference>
<evidence type="ECO:0000256" key="6">
    <source>
        <dbReference type="ARBA" id="ARBA00022741"/>
    </source>
</evidence>
<dbReference type="InterPro" id="IPR003593">
    <property type="entry name" value="AAA+_ATPase"/>
</dbReference>
<comment type="caution">
    <text evidence="10">The sequence shown here is derived from an EMBL/GenBank/DDBJ whole genome shotgun (WGS) entry which is preliminary data.</text>
</comment>
<dbReference type="PIRSF" id="PIRSF039085">
    <property type="entry name" value="ABC_ATPase_HisP"/>
    <property type="match status" value="1"/>
</dbReference>
<dbReference type="GO" id="GO:0015424">
    <property type="term" value="F:ABC-type amino acid transporter activity"/>
    <property type="evidence" value="ECO:0007669"/>
    <property type="project" value="InterPro"/>
</dbReference>
<keyword evidence="11" id="KW-1185">Reference proteome</keyword>
<dbReference type="EMBL" id="JACCAS010000002">
    <property type="protein sequence ID" value="NYH26649.1"/>
    <property type="molecule type" value="Genomic_DNA"/>
</dbReference>
<name>A0A7Y9WT19_9BURK</name>
<evidence type="ECO:0000256" key="4">
    <source>
        <dbReference type="ARBA" id="ARBA00022475"/>
    </source>
</evidence>
<dbReference type="PROSITE" id="PS50893">
    <property type="entry name" value="ABC_TRANSPORTER_2"/>
    <property type="match status" value="1"/>
</dbReference>
<dbReference type="InterPro" id="IPR030679">
    <property type="entry name" value="ABC_ATPase_HisP-typ"/>
</dbReference>
<evidence type="ECO:0000259" key="9">
    <source>
        <dbReference type="PROSITE" id="PS50893"/>
    </source>
</evidence>
<evidence type="ECO:0000256" key="7">
    <source>
        <dbReference type="ARBA" id="ARBA00022840"/>
    </source>
</evidence>
<dbReference type="InterPro" id="IPR003439">
    <property type="entry name" value="ABC_transporter-like_ATP-bd"/>
</dbReference>
<dbReference type="PROSITE" id="PS00211">
    <property type="entry name" value="ABC_TRANSPORTER_1"/>
    <property type="match status" value="1"/>
</dbReference>
<evidence type="ECO:0000256" key="2">
    <source>
        <dbReference type="ARBA" id="ARBA00005417"/>
    </source>
</evidence>
<sequence>MSSTIISAKQIVKKYGHHEVLRGLSLDLRRSEVTCIIGPSGSGKSTLLRCMAFLEKYDSGRVEIEGRLLGYNEVNGQRRLATPAEIDDVRKSVGFVFQHFNLWPHMSALENVAMPIYLAASCSRGEARVRAKVALEKVGLKEKADSYPGQLSGGQQQRVGIARALAKQPDVILFDEPTSSLDPEIVGEVLQVMRQLAQEGMTMAVVTHEMGFAAQVADQVVFVDGGVISARGAPRDVFAQTGNPRLTRFLKDFLDRNAFFVDPAY</sequence>
<evidence type="ECO:0000256" key="8">
    <source>
        <dbReference type="ARBA" id="ARBA00023136"/>
    </source>
</evidence>
<dbReference type="GO" id="GO:0016887">
    <property type="term" value="F:ATP hydrolysis activity"/>
    <property type="evidence" value="ECO:0007669"/>
    <property type="project" value="InterPro"/>
</dbReference>
<dbReference type="InterPro" id="IPR050086">
    <property type="entry name" value="MetN_ABC_transporter-like"/>
</dbReference>